<protein>
    <submittedName>
        <fullName evidence="1">Uncharacterized protein</fullName>
    </submittedName>
</protein>
<proteinExistence type="predicted"/>
<accession>A0A952FGD6</accession>
<name>A0A952FGD6_9PROT</name>
<dbReference type="AlphaFoldDB" id="A0A952FGD6"/>
<gene>
    <name evidence="1" type="ORF">JF625_00780</name>
</gene>
<dbReference type="Proteomes" id="UP000700706">
    <property type="component" value="Unassembled WGS sequence"/>
</dbReference>
<sequence>MADDNILNTNTEYSQDEPATAALAGGGFVAVWDDGNQDDGFDGFTGVYGRVFDAQGRALTPEFHIPMDDYDQQLHAKVVGLPDGGFVVAWESDGVDRTGADSNDFNIFMQRFSATGQRIGDQVQVTPDRELDQRLEELVALPDGGFRMVYAASNLRTDWDVYTQRFNATAGKVGGEVLINTDVDTGLAFAGGYLTPGYQLLPRADGSFIAAYWEEPESLNGRQIYTQRYDAAGHAVGARSLVSELTGLDDNSFPRITSLEGGGYAVAWTKRDEDDLDNTDVWLRTYDSLGHALTAPVQVNTDLPEGQYLGEVVALPGGGFLVTYAAWSADVSEFPY</sequence>
<feature type="non-terminal residue" evidence="1">
    <location>
        <position position="336"/>
    </location>
</feature>
<organism evidence="1 2">
    <name type="scientific">Inquilinus limosus</name>
    <dbReference type="NCBI Taxonomy" id="171674"/>
    <lineage>
        <taxon>Bacteria</taxon>
        <taxon>Pseudomonadati</taxon>
        <taxon>Pseudomonadota</taxon>
        <taxon>Alphaproteobacteria</taxon>
        <taxon>Rhodospirillales</taxon>
        <taxon>Rhodospirillaceae</taxon>
        <taxon>Inquilinus</taxon>
    </lineage>
</organism>
<evidence type="ECO:0000313" key="1">
    <source>
        <dbReference type="EMBL" id="MBW8723677.1"/>
    </source>
</evidence>
<evidence type="ECO:0000313" key="2">
    <source>
        <dbReference type="Proteomes" id="UP000700706"/>
    </source>
</evidence>
<reference evidence="1" key="1">
    <citation type="submission" date="2020-06" db="EMBL/GenBank/DDBJ databases">
        <title>Stable isotope informed genome-resolved metagenomics uncovers potential trophic interactions in rhizosphere soil.</title>
        <authorList>
            <person name="Starr E.P."/>
            <person name="Shi S."/>
            <person name="Blazewicz S.J."/>
            <person name="Koch B.J."/>
            <person name="Probst A.J."/>
            <person name="Hungate B.A."/>
            <person name="Pett-Ridge J."/>
            <person name="Firestone M.K."/>
            <person name="Banfield J.F."/>
        </authorList>
    </citation>
    <scope>NUCLEOTIDE SEQUENCE</scope>
    <source>
        <strain evidence="1">YM_69_17</strain>
    </source>
</reference>
<comment type="caution">
    <text evidence="1">The sequence shown here is derived from an EMBL/GenBank/DDBJ whole genome shotgun (WGS) entry which is preliminary data.</text>
</comment>
<dbReference type="EMBL" id="JAEKLZ010000028">
    <property type="protein sequence ID" value="MBW8723677.1"/>
    <property type="molecule type" value="Genomic_DNA"/>
</dbReference>